<gene>
    <name evidence="6" type="ORF">HYPSUDRAFT_87574</name>
</gene>
<dbReference type="AlphaFoldDB" id="A0A0D2NTF6"/>
<dbReference type="Gene3D" id="3.40.1210.10">
    <property type="entry name" value="Survival protein SurE-like phosphatase/nucleotidase"/>
    <property type="match status" value="1"/>
</dbReference>
<protein>
    <recommendedName>
        <fullName evidence="5">Survival protein SurE-like phosphatase/nucleotidase domain-containing protein</fullName>
    </recommendedName>
</protein>
<dbReference type="InterPro" id="IPR030048">
    <property type="entry name" value="SurE"/>
</dbReference>
<dbReference type="EMBL" id="KN817552">
    <property type="protein sequence ID" value="KJA22134.1"/>
    <property type="molecule type" value="Genomic_DNA"/>
</dbReference>
<dbReference type="SUPFAM" id="SSF64167">
    <property type="entry name" value="SurE-like"/>
    <property type="match status" value="1"/>
</dbReference>
<keyword evidence="3" id="KW-0378">Hydrolase</keyword>
<dbReference type="InterPro" id="IPR036523">
    <property type="entry name" value="SurE-like_sf"/>
</dbReference>
<dbReference type="InterPro" id="IPR002828">
    <property type="entry name" value="SurE-like_Pase/nucleotidase"/>
</dbReference>
<organism evidence="6 7">
    <name type="scientific">Hypholoma sublateritium (strain FD-334 SS-4)</name>
    <dbReference type="NCBI Taxonomy" id="945553"/>
    <lineage>
        <taxon>Eukaryota</taxon>
        <taxon>Fungi</taxon>
        <taxon>Dikarya</taxon>
        <taxon>Basidiomycota</taxon>
        <taxon>Agaricomycotina</taxon>
        <taxon>Agaricomycetes</taxon>
        <taxon>Agaricomycetidae</taxon>
        <taxon>Agaricales</taxon>
        <taxon>Agaricineae</taxon>
        <taxon>Strophariaceae</taxon>
        <taxon>Hypholoma</taxon>
    </lineage>
</organism>
<evidence type="ECO:0000256" key="3">
    <source>
        <dbReference type="ARBA" id="ARBA00022801"/>
    </source>
</evidence>
<proteinExistence type="inferred from homology"/>
<evidence type="ECO:0000313" key="6">
    <source>
        <dbReference type="EMBL" id="KJA22134.1"/>
    </source>
</evidence>
<accession>A0A0D2NTF6</accession>
<keyword evidence="7" id="KW-1185">Reference proteome</keyword>
<evidence type="ECO:0000256" key="1">
    <source>
        <dbReference type="ARBA" id="ARBA00011062"/>
    </source>
</evidence>
<reference evidence="7" key="1">
    <citation type="submission" date="2014-04" db="EMBL/GenBank/DDBJ databases">
        <title>Evolutionary Origins and Diversification of the Mycorrhizal Mutualists.</title>
        <authorList>
            <consortium name="DOE Joint Genome Institute"/>
            <consortium name="Mycorrhizal Genomics Consortium"/>
            <person name="Kohler A."/>
            <person name="Kuo A."/>
            <person name="Nagy L.G."/>
            <person name="Floudas D."/>
            <person name="Copeland A."/>
            <person name="Barry K.W."/>
            <person name="Cichocki N."/>
            <person name="Veneault-Fourrey C."/>
            <person name="LaButti K."/>
            <person name="Lindquist E.A."/>
            <person name="Lipzen A."/>
            <person name="Lundell T."/>
            <person name="Morin E."/>
            <person name="Murat C."/>
            <person name="Riley R."/>
            <person name="Ohm R."/>
            <person name="Sun H."/>
            <person name="Tunlid A."/>
            <person name="Henrissat B."/>
            <person name="Grigoriev I.V."/>
            <person name="Hibbett D.S."/>
            <person name="Martin F."/>
        </authorList>
    </citation>
    <scope>NUCLEOTIDE SEQUENCE [LARGE SCALE GENOMIC DNA]</scope>
    <source>
        <strain evidence="7">FD-334 SS-4</strain>
    </source>
</reference>
<dbReference type="Proteomes" id="UP000054270">
    <property type="component" value="Unassembled WGS sequence"/>
</dbReference>
<dbReference type="PANTHER" id="PTHR30457">
    <property type="entry name" value="5'-NUCLEOTIDASE SURE"/>
    <property type="match status" value="1"/>
</dbReference>
<dbReference type="Pfam" id="PF01975">
    <property type="entry name" value="SurE"/>
    <property type="match status" value="1"/>
</dbReference>
<feature type="chain" id="PRO_5002260015" description="Survival protein SurE-like phosphatase/nucleotidase domain-containing protein" evidence="4">
    <location>
        <begin position="21"/>
        <end position="299"/>
    </location>
</feature>
<keyword evidence="4" id="KW-0732">Signal</keyword>
<feature type="signal peptide" evidence="4">
    <location>
        <begin position="1"/>
        <end position="20"/>
    </location>
</feature>
<name>A0A0D2NTF6_HYPSF</name>
<dbReference type="OrthoDB" id="4018688at2759"/>
<keyword evidence="2" id="KW-0479">Metal-binding</keyword>
<evidence type="ECO:0000256" key="2">
    <source>
        <dbReference type="ARBA" id="ARBA00022723"/>
    </source>
</evidence>
<sequence length="299" mass="30129">MLNRLYVAVVLAITLLGSSATNIVMTNDDGWATAQIRAEYAALKSAGYNVILSAPAVNKSGSSSFSTTPSVLTTACEFDTCAAGSPAYGTDASDPNIHYVNGYPVDAVKYGIKTYAPAAWGSAPALVVSGTNVGSQFFHALVSGTIGAACEAALEGIPSVAFSGASGSEVSYTTLATTTLASTISANIYSALAVKFTNALLANSGAILPAGITLNVNFAATTSCTSAASYKFVLTRISSISFSSDVTTCGTSRLPTESSAITKGCVATVSVMDASSKGDVSAANQAIVLAKLSPILSCL</sequence>
<evidence type="ECO:0000256" key="4">
    <source>
        <dbReference type="SAM" id="SignalP"/>
    </source>
</evidence>
<dbReference type="GO" id="GO:0046872">
    <property type="term" value="F:metal ion binding"/>
    <property type="evidence" value="ECO:0007669"/>
    <property type="project" value="UniProtKB-KW"/>
</dbReference>
<dbReference type="PANTHER" id="PTHR30457:SF0">
    <property type="entry name" value="PHOSPHATASE, PUTATIVE (AFU_ORTHOLOGUE AFUA_4G01070)-RELATED"/>
    <property type="match status" value="1"/>
</dbReference>
<feature type="domain" description="Survival protein SurE-like phosphatase/nucleotidase" evidence="5">
    <location>
        <begin position="23"/>
        <end position="220"/>
    </location>
</feature>
<comment type="similarity">
    <text evidence="1">Belongs to the SurE nucleotidase family.</text>
</comment>
<evidence type="ECO:0000313" key="7">
    <source>
        <dbReference type="Proteomes" id="UP000054270"/>
    </source>
</evidence>
<evidence type="ECO:0000259" key="5">
    <source>
        <dbReference type="Pfam" id="PF01975"/>
    </source>
</evidence>
<dbReference type="GO" id="GO:0008252">
    <property type="term" value="F:nucleotidase activity"/>
    <property type="evidence" value="ECO:0007669"/>
    <property type="project" value="InterPro"/>
</dbReference>
<dbReference type="OMA" id="RTTACQY"/>
<dbReference type="STRING" id="945553.A0A0D2NTF6"/>